<protein>
    <submittedName>
        <fullName evidence="1">Phage virion morphogenesis (Putative tail completion) protein</fullName>
    </submittedName>
</protein>
<organism evidence="1">
    <name type="scientific">Candidatus Kentrum sp. LFY</name>
    <dbReference type="NCBI Taxonomy" id="2126342"/>
    <lineage>
        <taxon>Bacteria</taxon>
        <taxon>Pseudomonadati</taxon>
        <taxon>Pseudomonadota</taxon>
        <taxon>Gammaproteobacteria</taxon>
        <taxon>Candidatus Kentrum</taxon>
    </lineage>
</organism>
<reference evidence="1" key="1">
    <citation type="submission" date="2019-02" db="EMBL/GenBank/DDBJ databases">
        <authorList>
            <person name="Gruber-Vodicka R. H."/>
            <person name="Seah K. B. B."/>
        </authorList>
    </citation>
    <scope>NUCLEOTIDE SEQUENCE</scope>
    <source>
        <strain evidence="1">BECK_BY7</strain>
    </source>
</reference>
<proteinExistence type="predicted"/>
<sequence>MSEIFKGVLIGDEKFQQTMDGITRFAKRPRLAMRDMSAVLEEQTEENFKDQGRPKWKPLSEITIRARLGGDKAHTKKGKLRKQAKRELEQMKILQVRGLLAGSVHSQYGDDYSMIGAATPYARIHQLGGMAGRNLKVEIPARPYLPFSKDLKLQPEARNQLLKTGMKHLQRAAN</sequence>
<accession>A0A450WXI6</accession>
<name>A0A450WXI6_9GAMM</name>
<evidence type="ECO:0000313" key="1">
    <source>
        <dbReference type="EMBL" id="VFK21740.1"/>
    </source>
</evidence>
<dbReference type="Pfam" id="PF05069">
    <property type="entry name" value="Phage_tail_S"/>
    <property type="match status" value="1"/>
</dbReference>
<dbReference type="EMBL" id="CAADFN010000102">
    <property type="protein sequence ID" value="VFK21740.1"/>
    <property type="molecule type" value="Genomic_DNA"/>
</dbReference>
<dbReference type="AlphaFoldDB" id="A0A450WXI6"/>
<dbReference type="InterPro" id="IPR006522">
    <property type="entry name" value="Phage_virion_morphogenesis"/>
</dbReference>
<gene>
    <name evidence="1" type="ORF">BECKLFY1418C_GA0070996_11021</name>
</gene>
<dbReference type="NCBIfam" id="TIGR01635">
    <property type="entry name" value="tail_comp_S"/>
    <property type="match status" value="1"/>
</dbReference>